<evidence type="ECO:0000256" key="2">
    <source>
        <dbReference type="ARBA" id="ARBA00009399"/>
    </source>
</evidence>
<dbReference type="Pfam" id="PF04138">
    <property type="entry name" value="GtrA_DPMS_TM"/>
    <property type="match status" value="1"/>
</dbReference>
<keyword evidence="9" id="KW-1185">Reference proteome</keyword>
<keyword evidence="3 6" id="KW-0812">Transmembrane</keyword>
<feature type="domain" description="GtrA/DPMS transmembrane" evidence="7">
    <location>
        <begin position="22"/>
        <end position="139"/>
    </location>
</feature>
<accession>A0A1J0GCA3</accession>
<evidence type="ECO:0000256" key="6">
    <source>
        <dbReference type="SAM" id="Phobius"/>
    </source>
</evidence>
<dbReference type="InterPro" id="IPR007267">
    <property type="entry name" value="GtrA_DPMS_TM"/>
</dbReference>
<proteinExistence type="inferred from homology"/>
<protein>
    <submittedName>
        <fullName evidence="8">Teichoic acid glycosylation protein</fullName>
    </submittedName>
</protein>
<reference evidence="9" key="1">
    <citation type="journal article" date="2016" name="Front. Microbiol.">
        <title>Complete Genome Sequence of Clostridium estertheticum DSM 8809, a Microbe Identified in Spoiled Vacuum Packed Beef.</title>
        <authorList>
            <person name="Yu Z."/>
            <person name="Gunn L."/>
            <person name="Brennan E."/>
            <person name="Reid R."/>
            <person name="Wall P.G."/>
            <person name="Gaora O.P."/>
            <person name="Hurley D."/>
            <person name="Bolton D."/>
            <person name="Fanning S."/>
        </authorList>
    </citation>
    <scope>NUCLEOTIDE SEQUENCE [LARGE SCALE GENOMIC DNA]</scope>
    <source>
        <strain evidence="9">DSM 8809</strain>
    </source>
</reference>
<dbReference type="OrthoDB" id="9812049at2"/>
<comment type="similarity">
    <text evidence="2">Belongs to the GtrA family.</text>
</comment>
<evidence type="ECO:0000313" key="8">
    <source>
        <dbReference type="EMBL" id="APC38989.1"/>
    </source>
</evidence>
<feature type="transmembrane region" description="Helical" evidence="6">
    <location>
        <begin position="20"/>
        <end position="41"/>
    </location>
</feature>
<feature type="transmembrane region" description="Helical" evidence="6">
    <location>
        <begin position="47"/>
        <end position="66"/>
    </location>
</feature>
<organism evidence="8 9">
    <name type="scientific">Clostridium estertheticum subsp. estertheticum</name>
    <dbReference type="NCBI Taxonomy" id="1552"/>
    <lineage>
        <taxon>Bacteria</taxon>
        <taxon>Bacillati</taxon>
        <taxon>Bacillota</taxon>
        <taxon>Clostridia</taxon>
        <taxon>Eubacteriales</taxon>
        <taxon>Clostridiaceae</taxon>
        <taxon>Clostridium</taxon>
    </lineage>
</organism>
<comment type="subcellular location">
    <subcellularLocation>
        <location evidence="1">Membrane</location>
        <topology evidence="1">Multi-pass membrane protein</topology>
    </subcellularLocation>
</comment>
<evidence type="ECO:0000259" key="7">
    <source>
        <dbReference type="Pfam" id="PF04138"/>
    </source>
</evidence>
<dbReference type="Proteomes" id="UP000182569">
    <property type="component" value="Chromosome"/>
</dbReference>
<evidence type="ECO:0000256" key="3">
    <source>
        <dbReference type="ARBA" id="ARBA00022692"/>
    </source>
</evidence>
<evidence type="ECO:0000313" key="9">
    <source>
        <dbReference type="Proteomes" id="UP000182569"/>
    </source>
</evidence>
<evidence type="ECO:0000256" key="5">
    <source>
        <dbReference type="ARBA" id="ARBA00023136"/>
    </source>
</evidence>
<keyword evidence="4 6" id="KW-1133">Transmembrane helix</keyword>
<dbReference type="GO" id="GO:0005886">
    <property type="term" value="C:plasma membrane"/>
    <property type="evidence" value="ECO:0007669"/>
    <property type="project" value="TreeGrafter"/>
</dbReference>
<name>A0A1J0GCA3_9CLOT</name>
<evidence type="ECO:0000256" key="1">
    <source>
        <dbReference type="ARBA" id="ARBA00004141"/>
    </source>
</evidence>
<dbReference type="AlphaFoldDB" id="A0A1J0GCA3"/>
<dbReference type="RefSeq" id="WP_071611286.1">
    <property type="nucleotide sequence ID" value="NZ_CP015756.1"/>
</dbReference>
<keyword evidence="5 6" id="KW-0472">Membrane</keyword>
<dbReference type="PANTHER" id="PTHR38459">
    <property type="entry name" value="PROPHAGE BACTOPRENOL-LINKED GLUCOSE TRANSLOCASE HOMOLOG"/>
    <property type="match status" value="1"/>
</dbReference>
<sequence>MITFENIYNNLKNNEKLTHILRFGFVGGLNTVIDFGIFSVLNSILGVNYVISQIVSYLGGTLNSYFLNKFWTFNDTKTSKKTTKEIVQFAVVNSASLGISLLGMSILLSNNSMNPLIAKIISMVLAQVVNFLGYRFWVFGTTVKASSGTNGIA</sequence>
<dbReference type="InterPro" id="IPR051401">
    <property type="entry name" value="GtrA_CellWall_Glycosyl"/>
</dbReference>
<feature type="transmembrane region" description="Helical" evidence="6">
    <location>
        <begin position="116"/>
        <end position="137"/>
    </location>
</feature>
<dbReference type="EMBL" id="CP015756">
    <property type="protein sequence ID" value="APC38989.1"/>
    <property type="molecule type" value="Genomic_DNA"/>
</dbReference>
<dbReference type="STRING" id="1552.A7L45_02365"/>
<dbReference type="PANTHER" id="PTHR38459:SF1">
    <property type="entry name" value="PROPHAGE BACTOPRENOL-LINKED GLUCOSE TRANSLOCASE HOMOLOG"/>
    <property type="match status" value="1"/>
</dbReference>
<evidence type="ECO:0000256" key="4">
    <source>
        <dbReference type="ARBA" id="ARBA00022989"/>
    </source>
</evidence>
<feature type="transmembrane region" description="Helical" evidence="6">
    <location>
        <begin position="86"/>
        <end position="110"/>
    </location>
</feature>
<dbReference type="KEGG" id="ceu:A7L45_02365"/>
<dbReference type="GO" id="GO:0000271">
    <property type="term" value="P:polysaccharide biosynthetic process"/>
    <property type="evidence" value="ECO:0007669"/>
    <property type="project" value="InterPro"/>
</dbReference>
<gene>
    <name evidence="8" type="ORF">A7L45_02365</name>
</gene>